<keyword evidence="4" id="KW-0547">Nucleotide-binding</keyword>
<dbReference type="SMART" id="SM00220">
    <property type="entry name" value="S_TKc"/>
    <property type="match status" value="1"/>
</dbReference>
<dbReference type="InterPro" id="IPR008271">
    <property type="entry name" value="Ser/Thr_kinase_AS"/>
</dbReference>
<feature type="region of interest" description="Disordered" evidence="9">
    <location>
        <begin position="504"/>
        <end position="537"/>
    </location>
</feature>
<evidence type="ECO:0000256" key="1">
    <source>
        <dbReference type="ARBA" id="ARBA00022527"/>
    </source>
</evidence>
<reference evidence="11" key="1">
    <citation type="submission" date="2021-01" db="EMBL/GenBank/DDBJ databases">
        <authorList>
            <person name="Kaushik A."/>
        </authorList>
    </citation>
    <scope>NUCLEOTIDE SEQUENCE</scope>
    <source>
        <strain evidence="11">AG1-1C</strain>
    </source>
</reference>
<name>A0A8H2X8N7_9AGAM</name>
<dbReference type="PANTHER" id="PTHR48013">
    <property type="entry name" value="DUAL SPECIFICITY MITOGEN-ACTIVATED PROTEIN KINASE KINASE 5-RELATED"/>
    <property type="match status" value="1"/>
</dbReference>
<keyword evidence="3" id="KW-0808">Transferase</keyword>
<feature type="compositionally biased region" description="Polar residues" evidence="9">
    <location>
        <begin position="1"/>
        <end position="12"/>
    </location>
</feature>
<feature type="domain" description="Protein kinase" evidence="10">
    <location>
        <begin position="194"/>
        <end position="447"/>
    </location>
</feature>
<evidence type="ECO:0000256" key="3">
    <source>
        <dbReference type="ARBA" id="ARBA00022679"/>
    </source>
</evidence>
<evidence type="ECO:0000256" key="7">
    <source>
        <dbReference type="ARBA" id="ARBA00038035"/>
    </source>
</evidence>
<dbReference type="AlphaFoldDB" id="A0A8H2X8N7"/>
<dbReference type="EC" id="2.7.12.2" evidence="8"/>
<dbReference type="EMBL" id="CAJMWS010000318">
    <property type="protein sequence ID" value="CAE6417099.1"/>
    <property type="molecule type" value="Genomic_DNA"/>
</dbReference>
<evidence type="ECO:0000256" key="8">
    <source>
        <dbReference type="ARBA" id="ARBA00038999"/>
    </source>
</evidence>
<dbReference type="PANTHER" id="PTHR48013:SF25">
    <property type="entry name" value="MAP KINASE KINASE PBS2"/>
    <property type="match status" value="1"/>
</dbReference>
<evidence type="ECO:0000256" key="9">
    <source>
        <dbReference type="SAM" id="MobiDB-lite"/>
    </source>
</evidence>
<feature type="compositionally biased region" description="Gly residues" evidence="9">
    <location>
        <begin position="123"/>
        <end position="135"/>
    </location>
</feature>
<evidence type="ECO:0000256" key="6">
    <source>
        <dbReference type="ARBA" id="ARBA00022840"/>
    </source>
</evidence>
<feature type="region of interest" description="Disordered" evidence="9">
    <location>
        <begin position="79"/>
        <end position="153"/>
    </location>
</feature>
<dbReference type="FunFam" id="1.10.510.10:FF:000433">
    <property type="entry name" value="MAP kinase kinase PBS2"/>
    <property type="match status" value="1"/>
</dbReference>
<dbReference type="InterPro" id="IPR011009">
    <property type="entry name" value="Kinase-like_dom_sf"/>
</dbReference>
<comment type="caution">
    <text evidence="11">The sequence shown here is derived from an EMBL/GenBank/DDBJ whole genome shotgun (WGS) entry which is preliminary data.</text>
</comment>
<proteinExistence type="inferred from homology"/>
<dbReference type="Gene3D" id="1.10.510.10">
    <property type="entry name" value="Transferase(Phosphotransferase) domain 1"/>
    <property type="match status" value="1"/>
</dbReference>
<comment type="similarity">
    <text evidence="7">Belongs to the protein kinase superfamily. STE Ser/Thr protein kinase family. MAP kinase kinase subfamily.</text>
</comment>
<keyword evidence="6" id="KW-0067">ATP-binding</keyword>
<protein>
    <recommendedName>
        <fullName evidence="8">mitogen-activated protein kinase kinase</fullName>
        <ecNumber evidence="8">2.7.12.2</ecNumber>
    </recommendedName>
</protein>
<dbReference type="SUPFAM" id="SSF56112">
    <property type="entry name" value="Protein kinase-like (PK-like)"/>
    <property type="match status" value="1"/>
</dbReference>
<evidence type="ECO:0000313" key="11">
    <source>
        <dbReference type="EMBL" id="CAE6417099.1"/>
    </source>
</evidence>
<dbReference type="GO" id="GO:0071474">
    <property type="term" value="P:cellular hyperosmotic response"/>
    <property type="evidence" value="ECO:0007669"/>
    <property type="project" value="TreeGrafter"/>
</dbReference>
<keyword evidence="2" id="KW-0597">Phosphoprotein</keyword>
<evidence type="ECO:0000259" key="10">
    <source>
        <dbReference type="PROSITE" id="PS50011"/>
    </source>
</evidence>
<dbReference type="PROSITE" id="PS50011">
    <property type="entry name" value="PROTEIN_KINASE_DOM"/>
    <property type="match status" value="1"/>
</dbReference>
<dbReference type="GO" id="GO:0004708">
    <property type="term" value="F:MAP kinase kinase activity"/>
    <property type="evidence" value="ECO:0007669"/>
    <property type="project" value="UniProtKB-EC"/>
</dbReference>
<dbReference type="GO" id="GO:0005524">
    <property type="term" value="F:ATP binding"/>
    <property type="evidence" value="ECO:0007669"/>
    <property type="project" value="UniProtKB-KW"/>
</dbReference>
<accession>A0A8H2X8N7</accession>
<dbReference type="Gene3D" id="3.30.200.20">
    <property type="entry name" value="Phosphorylase Kinase, domain 1"/>
    <property type="match status" value="1"/>
</dbReference>
<dbReference type="GO" id="GO:0032991">
    <property type="term" value="C:protein-containing complex"/>
    <property type="evidence" value="ECO:0007669"/>
    <property type="project" value="UniProtKB-ARBA"/>
</dbReference>
<feature type="region of interest" description="Disordered" evidence="9">
    <location>
        <begin position="1"/>
        <end position="41"/>
    </location>
</feature>
<gene>
    <name evidence="11" type="ORF">RDB_LOCUS78503</name>
</gene>
<dbReference type="InterPro" id="IPR000719">
    <property type="entry name" value="Prot_kinase_dom"/>
</dbReference>
<evidence type="ECO:0000313" key="12">
    <source>
        <dbReference type="Proteomes" id="UP000663846"/>
    </source>
</evidence>
<organism evidence="11 12">
    <name type="scientific">Rhizoctonia solani</name>
    <dbReference type="NCBI Taxonomy" id="456999"/>
    <lineage>
        <taxon>Eukaryota</taxon>
        <taxon>Fungi</taxon>
        <taxon>Dikarya</taxon>
        <taxon>Basidiomycota</taxon>
        <taxon>Agaricomycotina</taxon>
        <taxon>Agaricomycetes</taxon>
        <taxon>Cantharellales</taxon>
        <taxon>Ceratobasidiaceae</taxon>
        <taxon>Rhizoctonia</taxon>
    </lineage>
</organism>
<evidence type="ECO:0000256" key="2">
    <source>
        <dbReference type="ARBA" id="ARBA00022553"/>
    </source>
</evidence>
<dbReference type="GO" id="GO:0004674">
    <property type="term" value="F:protein serine/threonine kinase activity"/>
    <property type="evidence" value="ECO:0007669"/>
    <property type="project" value="UniProtKB-KW"/>
</dbReference>
<keyword evidence="1" id="KW-0723">Serine/threonine-protein kinase</keyword>
<evidence type="ECO:0000256" key="4">
    <source>
        <dbReference type="ARBA" id="ARBA00022741"/>
    </source>
</evidence>
<dbReference type="Pfam" id="PF00069">
    <property type="entry name" value="Pkinase"/>
    <property type="match status" value="1"/>
</dbReference>
<dbReference type="PROSITE" id="PS00108">
    <property type="entry name" value="PROTEIN_KINASE_ST"/>
    <property type="match status" value="1"/>
</dbReference>
<evidence type="ECO:0000256" key="5">
    <source>
        <dbReference type="ARBA" id="ARBA00022777"/>
    </source>
</evidence>
<keyword evidence="5" id="KW-0418">Kinase</keyword>
<sequence>MGDEQSATNGIRTASMPPQRPHQMRGGLAQRPMTSRIPPSLQAKMAAMANRGQAQSSPAVPGTSDVANLSSAFAQAGISGLASAPPTPASRGRGMGIAGRRMRPPGTLGDIDPGLVSKPPVGVGAGPGPLGGGRPILGPDPPKKPGQGSTPFANFSKIVDPSGVLRFGGGKAVIHSAGVDFSNGSSFKINMSEFRLDEELGRGNYGTVKKVYHKPTNVEIRLELDDAKLNAILMELDILHRAIAPEIVDFYGAFFIESCVYYCMEYMDAGSLDTLNGVGVPEDVLARITASMVRGLKFLKDELQIMHRDVKPTNVLVSRKGAIKLCDFGVSGQLERSLAKTNIGCQSYMAPERIKGESLNNLGTYTVSSDVWSLGLSIIELAVGAYPYPPETYSNVFAQLTAIVHGPPPELPEGKYSADAAEFVASCLIKEPTKRATYAELLDHPWLVADRGREVDMAGWVQTAIEFRKAKRAAGAEVSSSDDRVPDKQTVEAAVKAGDVVVDVKPTDAKPVEDGAPVENGTSEASVDTDPKPVPAE</sequence>
<dbReference type="GO" id="GO:0038066">
    <property type="term" value="P:p38MAPK cascade"/>
    <property type="evidence" value="ECO:0007669"/>
    <property type="project" value="UniProtKB-ARBA"/>
</dbReference>
<dbReference type="FunFam" id="3.30.200.20:FF:000341">
    <property type="entry name" value="MAP kinase kinase PBS2"/>
    <property type="match status" value="1"/>
</dbReference>
<dbReference type="GO" id="GO:0005737">
    <property type="term" value="C:cytoplasm"/>
    <property type="evidence" value="ECO:0007669"/>
    <property type="project" value="UniProtKB-ARBA"/>
</dbReference>
<dbReference type="Proteomes" id="UP000663846">
    <property type="component" value="Unassembled WGS sequence"/>
</dbReference>